<feature type="compositionally biased region" description="Basic and acidic residues" evidence="1">
    <location>
        <begin position="244"/>
        <end position="257"/>
    </location>
</feature>
<dbReference type="PATRIC" id="fig|1306953.7.peg.1524"/>
<proteinExistence type="predicted"/>
<dbReference type="EMBL" id="JYNE01000028">
    <property type="protein sequence ID" value="KNH00859.1"/>
    <property type="molecule type" value="Genomic_DNA"/>
</dbReference>
<feature type="compositionally biased region" description="Pro residues" evidence="1">
    <location>
        <begin position="1"/>
        <end position="14"/>
    </location>
</feature>
<feature type="region of interest" description="Disordered" evidence="1">
    <location>
        <begin position="149"/>
        <end position="421"/>
    </location>
</feature>
<accession>A0A0L1KAF0</accession>
<reference evidence="2" key="1">
    <citation type="submission" date="2015-02" db="EMBL/GenBank/DDBJ databases">
        <authorList>
            <person name="Chooi Y.-H."/>
        </authorList>
    </citation>
    <scope>NUCLEOTIDE SEQUENCE [LARGE SCALE GENOMIC DNA]</scope>
    <source>
        <strain evidence="2">LAMA 915</strain>
    </source>
</reference>
<comment type="caution">
    <text evidence="2">The sequence shown here is derived from an EMBL/GenBank/DDBJ whole genome shotgun (WGS) entry which is preliminary data.</text>
</comment>
<feature type="compositionally biased region" description="Basic and acidic residues" evidence="1">
    <location>
        <begin position="264"/>
        <end position="279"/>
    </location>
</feature>
<gene>
    <name evidence="2" type="ORF">J121_1484</name>
</gene>
<feature type="compositionally biased region" description="Basic and acidic residues" evidence="1">
    <location>
        <begin position="328"/>
        <end position="338"/>
    </location>
</feature>
<sequence>MPACPLAPAPPPPQLFHLPQPAGMEPDPQEQADPPLFTQHLEDRRVKGAGFVDHVLVFDRGRAAILADLRQAVLELVAAVGIESAAKRVLKRVFVGPLPDRKAGRCRLVLFVPGDQPHAFVIAGRQEGRGHQHEGNAADDEGHPPLHVAQQQQRENADTDEPGACFGSDGDQQAGKDERAAEQLDPPVGREDPPVVHEPPDDRDQSDRDRRERRTFVDVRIVVHEEIQAAIAPAAKRGLETGGNDDRSGCQRDDQQREFQPQSRDQREGQEDGEHHRAPDPFPLVGRILGEVGPLQREEAPSQEGDQNALPQGEADLRFRIDQCPSCEGEHEGDEGNRQHRRKRPADLLRGQDVDIEIGEHPDEGAPEAEREQRHHEKEQRRVKHCAPFRLRAAHGGPRAGSVSPPPAPRPADPRGRGRRA</sequence>
<evidence type="ECO:0000256" key="1">
    <source>
        <dbReference type="SAM" id="MobiDB-lite"/>
    </source>
</evidence>
<evidence type="ECO:0000313" key="2">
    <source>
        <dbReference type="EMBL" id="KNH00859.1"/>
    </source>
</evidence>
<dbReference type="AlphaFoldDB" id="A0A0L1KAF0"/>
<dbReference type="Proteomes" id="UP000037446">
    <property type="component" value="Unassembled WGS sequence"/>
</dbReference>
<evidence type="ECO:0000313" key="3">
    <source>
        <dbReference type="Proteomes" id="UP000037446"/>
    </source>
</evidence>
<feature type="compositionally biased region" description="Basic and acidic residues" evidence="1">
    <location>
        <begin position="174"/>
        <end position="227"/>
    </location>
</feature>
<name>A0A0L1KAF0_9SPHN</name>
<feature type="compositionally biased region" description="Basic and acidic residues" evidence="1">
    <location>
        <begin position="412"/>
        <end position="421"/>
    </location>
</feature>
<organism evidence="2 3">
    <name type="scientific">Qipengyuania citrea LAMA 915</name>
    <dbReference type="NCBI Taxonomy" id="1306953"/>
    <lineage>
        <taxon>Bacteria</taxon>
        <taxon>Pseudomonadati</taxon>
        <taxon>Pseudomonadota</taxon>
        <taxon>Alphaproteobacteria</taxon>
        <taxon>Sphingomonadales</taxon>
        <taxon>Erythrobacteraceae</taxon>
        <taxon>Qipengyuania</taxon>
    </lineage>
</organism>
<dbReference type="STRING" id="1306953.J121_1484"/>
<feature type="compositionally biased region" description="Basic and acidic residues" evidence="1">
    <location>
        <begin position="345"/>
        <end position="380"/>
    </location>
</feature>
<protein>
    <submittedName>
        <fullName evidence="2">Uncharacterized protein</fullName>
    </submittedName>
</protein>
<feature type="region of interest" description="Disordered" evidence="1">
    <location>
        <begin position="1"/>
        <end position="32"/>
    </location>
</feature>